<keyword evidence="7" id="KW-0862">Zinc</keyword>
<dbReference type="InterPro" id="IPR045085">
    <property type="entry name" value="HLD_clamp_pol_III_gamma_tau"/>
</dbReference>
<protein>
    <recommendedName>
        <fullName evidence="11">DNA polymerase III subunit gamma/tau</fullName>
        <ecNumber evidence="11">2.7.7.7</ecNumber>
    </recommendedName>
</protein>
<comment type="function">
    <text evidence="11">DNA polymerase III is a complex, multichain enzyme responsible for most of the replicative synthesis in bacteria. This DNA polymerase also exhibits 3' to 5' exonuclease activity.</text>
</comment>
<keyword evidence="5" id="KW-0479">Metal-binding</keyword>
<dbReference type="GO" id="GO:0009360">
    <property type="term" value="C:DNA polymerase III complex"/>
    <property type="evidence" value="ECO:0007669"/>
    <property type="project" value="InterPro"/>
</dbReference>
<keyword evidence="4 11" id="KW-0235">DNA replication</keyword>
<dbReference type="InterPro" id="IPR027417">
    <property type="entry name" value="P-loop_NTPase"/>
</dbReference>
<evidence type="ECO:0000256" key="5">
    <source>
        <dbReference type="ARBA" id="ARBA00022723"/>
    </source>
</evidence>
<dbReference type="InterPro" id="IPR012763">
    <property type="entry name" value="DNA_pol_III_sug/sutau_N"/>
</dbReference>
<comment type="catalytic activity">
    <reaction evidence="10 11">
        <text>DNA(n) + a 2'-deoxyribonucleoside 5'-triphosphate = DNA(n+1) + diphosphate</text>
        <dbReference type="Rhea" id="RHEA:22508"/>
        <dbReference type="Rhea" id="RHEA-COMP:17339"/>
        <dbReference type="Rhea" id="RHEA-COMP:17340"/>
        <dbReference type="ChEBI" id="CHEBI:33019"/>
        <dbReference type="ChEBI" id="CHEBI:61560"/>
        <dbReference type="ChEBI" id="CHEBI:173112"/>
        <dbReference type="EC" id="2.7.7.7"/>
    </reaction>
</comment>
<dbReference type="InterPro" id="IPR038249">
    <property type="entry name" value="PolIII_tau_V_sf"/>
</dbReference>
<dbReference type="CDD" id="cd18137">
    <property type="entry name" value="HLD_clamp_pol_III_gamma_tau"/>
    <property type="match status" value="1"/>
</dbReference>
<dbReference type="Gene3D" id="3.40.50.300">
    <property type="entry name" value="P-loop containing nucleotide triphosphate hydrolases"/>
    <property type="match status" value="1"/>
</dbReference>
<keyword evidence="15" id="KW-1185">Reference proteome</keyword>
<dbReference type="SUPFAM" id="SSF48019">
    <property type="entry name" value="post-AAA+ oligomerization domain-like"/>
    <property type="match status" value="1"/>
</dbReference>
<dbReference type="GO" id="GO:0005524">
    <property type="term" value="F:ATP binding"/>
    <property type="evidence" value="ECO:0007669"/>
    <property type="project" value="UniProtKB-KW"/>
</dbReference>
<evidence type="ECO:0000256" key="3">
    <source>
        <dbReference type="ARBA" id="ARBA00022695"/>
    </source>
</evidence>
<dbReference type="NCBIfam" id="TIGR02397">
    <property type="entry name" value="dnaX_nterm"/>
    <property type="match status" value="1"/>
</dbReference>
<evidence type="ECO:0000256" key="8">
    <source>
        <dbReference type="ARBA" id="ARBA00022840"/>
    </source>
</evidence>
<evidence type="ECO:0000256" key="1">
    <source>
        <dbReference type="ARBA" id="ARBA00006360"/>
    </source>
</evidence>
<dbReference type="FunFam" id="1.10.8.60:FF:000013">
    <property type="entry name" value="DNA polymerase III subunit gamma/tau"/>
    <property type="match status" value="1"/>
</dbReference>
<keyword evidence="3 11" id="KW-0548">Nucleotidyltransferase</keyword>
<gene>
    <name evidence="11" type="primary">dnaX</name>
    <name evidence="14" type="ORF">DEH80_02145</name>
</gene>
<evidence type="ECO:0000256" key="7">
    <source>
        <dbReference type="ARBA" id="ARBA00022833"/>
    </source>
</evidence>
<dbReference type="Pfam" id="PF13177">
    <property type="entry name" value="DNA_pol3_delta2"/>
    <property type="match status" value="1"/>
</dbReference>
<dbReference type="GO" id="GO:0003887">
    <property type="term" value="F:DNA-directed DNA polymerase activity"/>
    <property type="evidence" value="ECO:0007669"/>
    <property type="project" value="UniProtKB-KW"/>
</dbReference>
<proteinExistence type="inferred from homology"/>
<feature type="compositionally biased region" description="Low complexity" evidence="12">
    <location>
        <begin position="454"/>
        <end position="479"/>
    </location>
</feature>
<feature type="region of interest" description="Disordered" evidence="12">
    <location>
        <begin position="363"/>
        <end position="484"/>
    </location>
</feature>
<feature type="compositionally biased region" description="Pro residues" evidence="12">
    <location>
        <begin position="438"/>
        <end position="449"/>
    </location>
</feature>
<keyword evidence="9 11" id="KW-0239">DNA-directed DNA polymerase</keyword>
<dbReference type="InterPro" id="IPR021029">
    <property type="entry name" value="DNA_pol_III_tau_dom-5"/>
</dbReference>
<evidence type="ECO:0000256" key="10">
    <source>
        <dbReference type="ARBA" id="ARBA00049244"/>
    </source>
</evidence>
<dbReference type="RefSeq" id="WP_109718829.1">
    <property type="nucleotide sequence ID" value="NZ_QEQK01000002.1"/>
</dbReference>
<evidence type="ECO:0000256" key="12">
    <source>
        <dbReference type="SAM" id="MobiDB-lite"/>
    </source>
</evidence>
<name>A0A363UPE4_9GAMM</name>
<comment type="subunit">
    <text evidence="11">DNA polymerase III contains a core (composed of alpha, epsilon and theta chains) that associates with a tau subunit. This core dimerizes to form the POLIII' complex. PolIII' associates with the gamma complex (composed of gamma, delta, delta', psi and chi chains) and with the beta chain to form the complete DNA polymerase III complex.</text>
</comment>
<dbReference type="SMART" id="SM00382">
    <property type="entry name" value="AAA"/>
    <property type="match status" value="1"/>
</dbReference>
<keyword evidence="8 11" id="KW-0067">ATP-binding</keyword>
<dbReference type="Gene3D" id="1.10.8.60">
    <property type="match status" value="1"/>
</dbReference>
<keyword evidence="2 11" id="KW-0808">Transferase</keyword>
<sequence length="627" mass="67135">MTYQALARKWRPRTFEQVVGQQHVVQALSNALAQQRIHHAMLFSGTRGVGKTTLGRIISKCLNCETGVTATPCGTCGACEQIDQGRFVDLIEIDAASRTKVDDTRELLDNVQYAPTRGRYKVYLIDEVHMLSKHSFNALLKTLEEPPPHVRFLLATTDPQKLPITILSRCLQFNLKRLPPLLIRERLASILAEEGVEAETDALQALAIAADGSMRDSLSLTDQAIAFAGGALTLNSVEDMLGSVGAQDVLAVIEVVNGQDPDAMAALLHKLDEQAPDFDGLLAQIASALQQIALAQLVPAYRNEASVFDADKLQALADAVSPEDVQLFYQIAMQGRRDLPVAPDPRAGFEMTLLRMMAFRPAATGGTTGAGTGGQARARERQSEPAEPEPASAVIPRSEIPAAPPKPTPAPATRGSAVADRLQRSRARLQGAAKDPEPAPLSKPDPEPATPSHVPNVADTPVTAAAPPREAPAAKQPAPDASRPRVLLSAADWPALVRDLAVDGMAAQLARRSECAEVTDARIRLRLPAELGRFNRPATVERLRDVLRQQLANPGLVLDIDIVEAVGPTLSSIESDEAAARQADAEAALADDDNVSEFARRFGATILEGSIQPVDPTAVTQSDPTIH</sequence>
<dbReference type="PANTHER" id="PTHR11669:SF0">
    <property type="entry name" value="PROTEIN STICHEL-LIKE 2"/>
    <property type="match status" value="1"/>
</dbReference>
<dbReference type="AlphaFoldDB" id="A0A363UPE4"/>
<dbReference type="NCBIfam" id="NF004046">
    <property type="entry name" value="PRK05563.1"/>
    <property type="match status" value="1"/>
</dbReference>
<evidence type="ECO:0000256" key="4">
    <source>
        <dbReference type="ARBA" id="ARBA00022705"/>
    </source>
</evidence>
<organism evidence="14 15">
    <name type="scientific">Abyssibacter profundi</name>
    <dbReference type="NCBI Taxonomy" id="2182787"/>
    <lineage>
        <taxon>Bacteria</taxon>
        <taxon>Pseudomonadati</taxon>
        <taxon>Pseudomonadota</taxon>
        <taxon>Gammaproteobacteria</taxon>
        <taxon>Chromatiales</taxon>
        <taxon>Oceanococcaceae</taxon>
        <taxon>Abyssibacter</taxon>
    </lineage>
</organism>
<comment type="similarity">
    <text evidence="1 11">Belongs to the DnaX/STICHEL family.</text>
</comment>
<dbReference type="GO" id="GO:0006261">
    <property type="term" value="P:DNA-templated DNA replication"/>
    <property type="evidence" value="ECO:0007669"/>
    <property type="project" value="TreeGrafter"/>
</dbReference>
<evidence type="ECO:0000256" key="2">
    <source>
        <dbReference type="ARBA" id="ARBA00022679"/>
    </source>
</evidence>
<evidence type="ECO:0000259" key="13">
    <source>
        <dbReference type="SMART" id="SM00382"/>
    </source>
</evidence>
<dbReference type="Pfam" id="PF12169">
    <property type="entry name" value="DNA_pol3_gamma3"/>
    <property type="match status" value="1"/>
</dbReference>
<dbReference type="FunFam" id="1.20.272.10:FF:000003">
    <property type="entry name" value="DNA polymerase III subunit gamma/tau"/>
    <property type="match status" value="1"/>
</dbReference>
<reference evidence="14 15" key="1">
    <citation type="submission" date="2018-05" db="EMBL/GenBank/DDBJ databases">
        <title>Abyssibacter profundi OUC007T gen. nov., sp. nov, a marine bacterium isolated from seawater of the Mariana Trench.</title>
        <authorList>
            <person name="Zhou S."/>
        </authorList>
    </citation>
    <scope>NUCLEOTIDE SEQUENCE [LARGE SCALE GENOMIC DNA]</scope>
    <source>
        <strain evidence="14 15">OUC007</strain>
    </source>
</reference>
<dbReference type="InterPro" id="IPR003593">
    <property type="entry name" value="AAA+_ATPase"/>
</dbReference>
<dbReference type="EMBL" id="QEQK01000002">
    <property type="protein sequence ID" value="PWN57323.1"/>
    <property type="molecule type" value="Genomic_DNA"/>
</dbReference>
<evidence type="ECO:0000256" key="9">
    <source>
        <dbReference type="ARBA" id="ARBA00022932"/>
    </source>
</evidence>
<dbReference type="NCBIfam" id="NF005942">
    <property type="entry name" value="PRK07994.1"/>
    <property type="match status" value="1"/>
</dbReference>
<dbReference type="Pfam" id="PF22608">
    <property type="entry name" value="DNAX_ATPase_lid"/>
    <property type="match status" value="1"/>
</dbReference>
<dbReference type="InterPro" id="IPR050238">
    <property type="entry name" value="DNA_Rep/Repair_Clamp_Loader"/>
</dbReference>
<dbReference type="InterPro" id="IPR008921">
    <property type="entry name" value="DNA_pol3_clamp-load_cplx_C"/>
</dbReference>
<dbReference type="GO" id="GO:0046872">
    <property type="term" value="F:metal ion binding"/>
    <property type="evidence" value="ECO:0007669"/>
    <property type="project" value="UniProtKB-KW"/>
</dbReference>
<dbReference type="Gene3D" id="1.20.272.10">
    <property type="match status" value="1"/>
</dbReference>
<evidence type="ECO:0000313" key="14">
    <source>
        <dbReference type="EMBL" id="PWN57323.1"/>
    </source>
</evidence>
<dbReference type="Pfam" id="PF12170">
    <property type="entry name" value="DNA_pol3_tau_5"/>
    <property type="match status" value="1"/>
</dbReference>
<dbReference type="Gene3D" id="3.30.300.150">
    <property type="entry name" value="DNA polymerase III, tau subunit, domain V"/>
    <property type="match status" value="1"/>
</dbReference>
<dbReference type="FunFam" id="3.40.50.300:FF:000014">
    <property type="entry name" value="DNA polymerase III subunit gamma/tau"/>
    <property type="match status" value="1"/>
</dbReference>
<dbReference type="Proteomes" id="UP000251800">
    <property type="component" value="Unassembled WGS sequence"/>
</dbReference>
<dbReference type="EC" id="2.7.7.7" evidence="11"/>
<evidence type="ECO:0000256" key="11">
    <source>
        <dbReference type="RuleBase" id="RU364063"/>
    </source>
</evidence>
<evidence type="ECO:0000256" key="6">
    <source>
        <dbReference type="ARBA" id="ARBA00022741"/>
    </source>
</evidence>
<dbReference type="GO" id="GO:0003677">
    <property type="term" value="F:DNA binding"/>
    <property type="evidence" value="ECO:0007669"/>
    <property type="project" value="InterPro"/>
</dbReference>
<accession>A0A363UPE4</accession>
<dbReference type="CDD" id="cd00009">
    <property type="entry name" value="AAA"/>
    <property type="match status" value="1"/>
</dbReference>
<feature type="domain" description="AAA+ ATPase" evidence="13">
    <location>
        <begin position="37"/>
        <end position="178"/>
    </location>
</feature>
<comment type="caution">
    <text evidence="14">The sequence shown here is derived from an EMBL/GenBank/DDBJ whole genome shotgun (WGS) entry which is preliminary data.</text>
</comment>
<dbReference type="OrthoDB" id="9810148at2"/>
<dbReference type="InterPro" id="IPR022754">
    <property type="entry name" value="DNA_pol_III_gamma-3"/>
</dbReference>
<keyword evidence="6 11" id="KW-0547">Nucleotide-binding</keyword>
<dbReference type="PANTHER" id="PTHR11669">
    <property type="entry name" value="REPLICATION FACTOR C / DNA POLYMERASE III GAMMA-TAU SUBUNIT"/>
    <property type="match status" value="1"/>
</dbReference>
<dbReference type="SUPFAM" id="SSF52540">
    <property type="entry name" value="P-loop containing nucleoside triphosphate hydrolases"/>
    <property type="match status" value="1"/>
</dbReference>
<evidence type="ECO:0000313" key="15">
    <source>
        <dbReference type="Proteomes" id="UP000251800"/>
    </source>
</evidence>